<dbReference type="CDD" id="cd02440">
    <property type="entry name" value="AdoMet_MTases"/>
    <property type="match status" value="1"/>
</dbReference>
<comment type="caution">
    <text evidence="2">The sequence shown here is derived from an EMBL/GenBank/DDBJ whole genome shotgun (WGS) entry which is preliminary data.</text>
</comment>
<dbReference type="EMBL" id="JBHPBY010000212">
    <property type="protein sequence ID" value="MFC1851654.1"/>
    <property type="molecule type" value="Genomic_DNA"/>
</dbReference>
<dbReference type="EC" id="2.1.-.-" evidence="2"/>
<dbReference type="Pfam" id="PF08241">
    <property type="entry name" value="Methyltransf_11"/>
    <property type="match status" value="1"/>
</dbReference>
<organism evidence="2 3">
    <name type="scientific">candidate division CSSED10-310 bacterium</name>
    <dbReference type="NCBI Taxonomy" id="2855610"/>
    <lineage>
        <taxon>Bacteria</taxon>
        <taxon>Bacteria division CSSED10-310</taxon>
    </lineage>
</organism>
<evidence type="ECO:0000259" key="1">
    <source>
        <dbReference type="Pfam" id="PF08241"/>
    </source>
</evidence>
<dbReference type="GO" id="GO:0032259">
    <property type="term" value="P:methylation"/>
    <property type="evidence" value="ECO:0007669"/>
    <property type="project" value="UniProtKB-KW"/>
</dbReference>
<dbReference type="InterPro" id="IPR013216">
    <property type="entry name" value="Methyltransf_11"/>
</dbReference>
<protein>
    <submittedName>
        <fullName evidence="2">Class I SAM-dependent methyltransferase</fullName>
        <ecNumber evidence="2">2.1.-.-</ecNumber>
    </submittedName>
</protein>
<sequence length="200" mass="23245">MMKNVIWATPLYEFLKQCQASPLEKIVLDCGAGGEQPPLSLFYDFGFRTYGLEIAQDSLSQASKFCRENTMPLNIFKADMRRIPFKNESFSFIYSFNAIIFLTKKDIARTIAEFHRVMKPDGLCYVNVHSVDDPDKTPFCKTSFVCQLLKNERFAHFEDDEADDYFTKFKIIRKTKSIIEKATKQGTLKQAYIEYFAQKK</sequence>
<proteinExistence type="predicted"/>
<dbReference type="GO" id="GO:0008168">
    <property type="term" value="F:methyltransferase activity"/>
    <property type="evidence" value="ECO:0007669"/>
    <property type="project" value="UniProtKB-KW"/>
</dbReference>
<accession>A0ABV6YZP2</accession>
<name>A0ABV6YZP2_UNCC1</name>
<evidence type="ECO:0000313" key="2">
    <source>
        <dbReference type="EMBL" id="MFC1851654.1"/>
    </source>
</evidence>
<dbReference type="Gene3D" id="3.40.50.150">
    <property type="entry name" value="Vaccinia Virus protein VP39"/>
    <property type="match status" value="1"/>
</dbReference>
<dbReference type="SUPFAM" id="SSF53335">
    <property type="entry name" value="S-adenosyl-L-methionine-dependent methyltransferases"/>
    <property type="match status" value="1"/>
</dbReference>
<evidence type="ECO:0000313" key="3">
    <source>
        <dbReference type="Proteomes" id="UP001594351"/>
    </source>
</evidence>
<gene>
    <name evidence="2" type="ORF">ACFL27_15800</name>
</gene>
<reference evidence="2 3" key="1">
    <citation type="submission" date="2024-09" db="EMBL/GenBank/DDBJ databases">
        <title>Laminarin stimulates single cell rates of sulfate reduction while oxygen inhibits transcriptomic activity in coastal marine sediment.</title>
        <authorList>
            <person name="Lindsay M."/>
            <person name="Orcutt B."/>
            <person name="Emerson D."/>
            <person name="Stepanauskas R."/>
            <person name="D'Angelo T."/>
        </authorList>
    </citation>
    <scope>NUCLEOTIDE SEQUENCE [LARGE SCALE GENOMIC DNA]</scope>
    <source>
        <strain evidence="2">SAG AM-311-K15</strain>
    </source>
</reference>
<keyword evidence="2" id="KW-0489">Methyltransferase</keyword>
<dbReference type="Proteomes" id="UP001594351">
    <property type="component" value="Unassembled WGS sequence"/>
</dbReference>
<keyword evidence="3" id="KW-1185">Reference proteome</keyword>
<dbReference type="InterPro" id="IPR029063">
    <property type="entry name" value="SAM-dependent_MTases_sf"/>
</dbReference>
<feature type="domain" description="Methyltransferase type 11" evidence="1">
    <location>
        <begin position="28"/>
        <end position="126"/>
    </location>
</feature>
<keyword evidence="2" id="KW-0808">Transferase</keyword>